<evidence type="ECO:0000256" key="9">
    <source>
        <dbReference type="ARBA" id="ARBA00023014"/>
    </source>
</evidence>
<comment type="cofactor">
    <cofactor evidence="1">
        <name>FMN</name>
        <dbReference type="ChEBI" id="CHEBI:58210"/>
    </cofactor>
</comment>
<dbReference type="PROSITE" id="PS00197">
    <property type="entry name" value="2FE2S_FER_1"/>
    <property type="match status" value="1"/>
</dbReference>
<evidence type="ECO:0000256" key="4">
    <source>
        <dbReference type="ARBA" id="ARBA00022643"/>
    </source>
</evidence>
<dbReference type="InterPro" id="IPR054582">
    <property type="entry name" value="DmmA-like_N"/>
</dbReference>
<comment type="cofactor">
    <cofactor evidence="2">
        <name>FAD</name>
        <dbReference type="ChEBI" id="CHEBI:57692"/>
    </cofactor>
</comment>
<gene>
    <name evidence="13" type="ORF">GCM10020369_10030</name>
</gene>
<dbReference type="PRINTS" id="PR00409">
    <property type="entry name" value="PHDIOXRDTASE"/>
</dbReference>
<evidence type="ECO:0000256" key="8">
    <source>
        <dbReference type="ARBA" id="ARBA00023004"/>
    </source>
</evidence>
<feature type="transmembrane region" description="Helical" evidence="10">
    <location>
        <begin position="150"/>
        <end position="170"/>
    </location>
</feature>
<evidence type="ECO:0000259" key="11">
    <source>
        <dbReference type="PROSITE" id="PS51085"/>
    </source>
</evidence>
<keyword evidence="8" id="KW-0408">Iron</keyword>
<dbReference type="EMBL" id="BAAAYN010000006">
    <property type="protein sequence ID" value="GAA3383593.1"/>
    <property type="molecule type" value="Genomic_DNA"/>
</dbReference>
<evidence type="ECO:0000256" key="5">
    <source>
        <dbReference type="ARBA" id="ARBA00022714"/>
    </source>
</evidence>
<keyword evidence="9" id="KW-0411">Iron-sulfur</keyword>
<keyword evidence="4" id="KW-0288">FMN</keyword>
<dbReference type="SUPFAM" id="SSF54292">
    <property type="entry name" value="2Fe-2S ferredoxin-like"/>
    <property type="match status" value="1"/>
</dbReference>
<evidence type="ECO:0000256" key="1">
    <source>
        <dbReference type="ARBA" id="ARBA00001917"/>
    </source>
</evidence>
<dbReference type="Gene3D" id="2.40.30.10">
    <property type="entry name" value="Translation factors"/>
    <property type="match status" value="1"/>
</dbReference>
<protein>
    <submittedName>
        <fullName evidence="13">Uncharacterized protein</fullName>
    </submittedName>
</protein>
<dbReference type="InterPro" id="IPR012675">
    <property type="entry name" value="Beta-grasp_dom_sf"/>
</dbReference>
<feature type="domain" description="2Fe-2S ferredoxin-type" evidence="11">
    <location>
        <begin position="457"/>
        <end position="542"/>
    </location>
</feature>
<keyword evidence="14" id="KW-1185">Reference proteome</keyword>
<dbReference type="CDD" id="cd00207">
    <property type="entry name" value="fer2"/>
    <property type="match status" value="1"/>
</dbReference>
<sequence length="542" mass="58692">MLSFGSWSALGRAESAARARRILIVFHLLFIPAQFLFLLAHQVPWLGMLLSTVITVGLKPRFPRLGRVSRKVWLTLHVGISVGWLGVSLAMLALSVVGVTTDQADVRHSVYRLMNTFDLALAIPSVFLAIITGVVISLGTPWGLIRHRWVLAKLLIALSLPVLATFEGEWIEVLAARTANPAAEPGGTGILLVGAMGLFLTMLWTATILSVFKPSGRTRWGRRENRGRRSDIAVTVQAVQPVADRIVALEFAAADRTLLPDWEPGAHIDLVLPSGRVRQYSLCGDPAVRSKYRVAVLREPGGGDGSAEAHRLAPGATISIRGPRNHFRLVGASSYLLLAGGIGIAPFLPMIAQLATEGARWHLVYRGRSLAAMAFAEQLARSHPQHVTISPADQQPRPDVEAILRAAPAGTAVYCCGPEAMLDAVEALMPIACPRGVLHVERFLASSAASTLPGTPFEAELRRSGRVLQVPADRSLLSVLQDVEPGTDYSCANGVCGSCETRVLAGVPDHRDYVLRPEERRRRDVIYPCVSRVRGSRIVLDL</sequence>
<evidence type="ECO:0000256" key="2">
    <source>
        <dbReference type="ARBA" id="ARBA00001974"/>
    </source>
</evidence>
<dbReference type="Gene3D" id="3.10.20.30">
    <property type="match status" value="1"/>
</dbReference>
<dbReference type="PANTHER" id="PTHR47354">
    <property type="entry name" value="NADH OXIDOREDUCTASE HCR"/>
    <property type="match status" value="1"/>
</dbReference>
<dbReference type="Pfam" id="PF00111">
    <property type="entry name" value="Fer2"/>
    <property type="match status" value="1"/>
</dbReference>
<feature type="transmembrane region" description="Helical" evidence="10">
    <location>
        <begin position="74"/>
        <end position="99"/>
    </location>
</feature>
<dbReference type="PROSITE" id="PS51085">
    <property type="entry name" value="2FE2S_FER_2"/>
    <property type="match status" value="1"/>
</dbReference>
<feature type="transmembrane region" description="Helical" evidence="10">
    <location>
        <begin position="45"/>
        <end position="62"/>
    </location>
</feature>
<dbReference type="InterPro" id="IPR039261">
    <property type="entry name" value="FNR_nucleotide-bd"/>
</dbReference>
<reference evidence="14" key="1">
    <citation type="journal article" date="2019" name="Int. J. Syst. Evol. Microbiol.">
        <title>The Global Catalogue of Microorganisms (GCM) 10K type strain sequencing project: providing services to taxonomists for standard genome sequencing and annotation.</title>
        <authorList>
            <consortium name="The Broad Institute Genomics Platform"/>
            <consortium name="The Broad Institute Genome Sequencing Center for Infectious Disease"/>
            <person name="Wu L."/>
            <person name="Ma J."/>
        </authorList>
    </citation>
    <scope>NUCLEOTIDE SEQUENCE [LARGE SCALE GENOMIC DNA]</scope>
    <source>
        <strain evidence="14">JCM 9458</strain>
    </source>
</reference>
<dbReference type="InterPro" id="IPR001041">
    <property type="entry name" value="2Fe-2S_ferredoxin-type"/>
</dbReference>
<keyword evidence="10" id="KW-0472">Membrane</keyword>
<organism evidence="13 14">
    <name type="scientific">Cryptosporangium minutisporangium</name>
    <dbReference type="NCBI Taxonomy" id="113569"/>
    <lineage>
        <taxon>Bacteria</taxon>
        <taxon>Bacillati</taxon>
        <taxon>Actinomycetota</taxon>
        <taxon>Actinomycetes</taxon>
        <taxon>Cryptosporangiales</taxon>
        <taxon>Cryptosporangiaceae</taxon>
        <taxon>Cryptosporangium</taxon>
    </lineage>
</organism>
<evidence type="ECO:0000256" key="3">
    <source>
        <dbReference type="ARBA" id="ARBA00022630"/>
    </source>
</evidence>
<keyword evidence="10" id="KW-0812">Transmembrane</keyword>
<dbReference type="SUPFAM" id="SSF52343">
    <property type="entry name" value="Ferredoxin reductase-like, C-terminal NADP-linked domain"/>
    <property type="match status" value="1"/>
</dbReference>
<keyword evidence="7" id="KW-0560">Oxidoreductase</keyword>
<evidence type="ECO:0000256" key="10">
    <source>
        <dbReference type="SAM" id="Phobius"/>
    </source>
</evidence>
<comment type="caution">
    <text evidence="13">The sequence shown here is derived from an EMBL/GenBank/DDBJ whole genome shotgun (WGS) entry which is preliminary data.</text>
</comment>
<dbReference type="InterPro" id="IPR017927">
    <property type="entry name" value="FAD-bd_FR_type"/>
</dbReference>
<accession>A0ABP6SSE1</accession>
<dbReference type="CDD" id="cd06185">
    <property type="entry name" value="PDR_like"/>
    <property type="match status" value="1"/>
</dbReference>
<dbReference type="SUPFAM" id="SSF63380">
    <property type="entry name" value="Riboflavin synthase domain-like"/>
    <property type="match status" value="1"/>
</dbReference>
<dbReference type="Pfam" id="PF22290">
    <property type="entry name" value="DmmA-like_N"/>
    <property type="match status" value="1"/>
</dbReference>
<name>A0ABP6SSE1_9ACTN</name>
<keyword evidence="3" id="KW-0285">Flavoprotein</keyword>
<evidence type="ECO:0000259" key="12">
    <source>
        <dbReference type="PROSITE" id="PS51384"/>
    </source>
</evidence>
<evidence type="ECO:0000256" key="7">
    <source>
        <dbReference type="ARBA" id="ARBA00023002"/>
    </source>
</evidence>
<dbReference type="InterPro" id="IPR050415">
    <property type="entry name" value="MRET"/>
</dbReference>
<dbReference type="InterPro" id="IPR006058">
    <property type="entry name" value="2Fe2S_fd_BS"/>
</dbReference>
<keyword evidence="6" id="KW-0479">Metal-binding</keyword>
<dbReference type="PANTHER" id="PTHR47354:SF1">
    <property type="entry name" value="CARNITINE MONOOXYGENASE REDUCTASE SUBUNIT"/>
    <property type="match status" value="1"/>
</dbReference>
<feature type="transmembrane region" description="Helical" evidence="10">
    <location>
        <begin position="119"/>
        <end position="138"/>
    </location>
</feature>
<keyword evidence="10" id="KW-1133">Transmembrane helix</keyword>
<feature type="domain" description="FAD-binding FR-type" evidence="12">
    <location>
        <begin position="229"/>
        <end position="330"/>
    </location>
</feature>
<dbReference type="Gene3D" id="3.40.50.80">
    <property type="entry name" value="Nucleotide-binding domain of ferredoxin-NADP reductase (FNR) module"/>
    <property type="match status" value="1"/>
</dbReference>
<keyword evidence="5" id="KW-0001">2Fe-2S</keyword>
<feature type="transmembrane region" description="Helical" evidence="10">
    <location>
        <begin position="329"/>
        <end position="348"/>
    </location>
</feature>
<evidence type="ECO:0000256" key="6">
    <source>
        <dbReference type="ARBA" id="ARBA00022723"/>
    </source>
</evidence>
<proteinExistence type="predicted"/>
<dbReference type="InterPro" id="IPR036010">
    <property type="entry name" value="2Fe-2S_ferredoxin-like_sf"/>
</dbReference>
<dbReference type="Proteomes" id="UP001501676">
    <property type="component" value="Unassembled WGS sequence"/>
</dbReference>
<evidence type="ECO:0000313" key="13">
    <source>
        <dbReference type="EMBL" id="GAA3383593.1"/>
    </source>
</evidence>
<dbReference type="PROSITE" id="PS51384">
    <property type="entry name" value="FAD_FR"/>
    <property type="match status" value="1"/>
</dbReference>
<dbReference type="InterPro" id="IPR017938">
    <property type="entry name" value="Riboflavin_synthase-like_b-brl"/>
</dbReference>
<feature type="transmembrane region" description="Helical" evidence="10">
    <location>
        <begin position="190"/>
        <end position="212"/>
    </location>
</feature>
<evidence type="ECO:0000313" key="14">
    <source>
        <dbReference type="Proteomes" id="UP001501676"/>
    </source>
</evidence>